<sequence length="235" mass="24742">MTKLHTILVPGWVSSLILAAVLGAPSAHAQTATSPPAPATSAAPPGAAPPIEVNGVKYDTVVEVAGQRLVLNGAGTRYKAIFKVYTAGLYLNAKAATPEAVLANTGPKRMHIQMLRDIDGEELGKLFTKGMEQNATREEFGRAINGVLRMSEIFVQKKKLVTGESFGVDYIPGTGTVIFVNGKVMPGDPIKEAEFFNTLLKIWLGKSPADSGLKTDLLGGRAATPSTRNAVGSGR</sequence>
<evidence type="ECO:0000256" key="1">
    <source>
        <dbReference type="SAM" id="MobiDB-lite"/>
    </source>
</evidence>
<dbReference type="Gene3D" id="3.50.70.10">
    <property type="match status" value="1"/>
</dbReference>
<reference evidence="4" key="1">
    <citation type="submission" date="2022-10" db="EMBL/GenBank/DDBJ databases">
        <title>Characterization and whole genome sequencing of a new Roseateles species, isolated from fresh water.</title>
        <authorList>
            <person name="Guliayeva D.Y."/>
            <person name="Akhremchuk A.E."/>
            <person name="Sikolenko M.A."/>
            <person name="Valentovich L.N."/>
            <person name="Sidarenka A.V."/>
        </authorList>
    </citation>
    <scope>NUCLEOTIDE SEQUENCE</scope>
    <source>
        <strain evidence="4">BIM B-1768</strain>
    </source>
</reference>
<keyword evidence="2" id="KW-0732">Signal</keyword>
<dbReference type="InterPro" id="IPR016087">
    <property type="entry name" value="Chalcone_isomerase"/>
</dbReference>
<accession>A0ABY6B2F9</accession>
<dbReference type="SUPFAM" id="SSF54626">
    <property type="entry name" value="Chalcone isomerase"/>
    <property type="match status" value="1"/>
</dbReference>
<evidence type="ECO:0000256" key="2">
    <source>
        <dbReference type="SAM" id="SignalP"/>
    </source>
</evidence>
<name>A0ABY6B2F9_9BURK</name>
<protein>
    <submittedName>
        <fullName evidence="4">Chalcone isomerase family protein</fullName>
    </submittedName>
</protein>
<dbReference type="InterPro" id="IPR016088">
    <property type="entry name" value="Chalcone_isomerase_3-sand"/>
</dbReference>
<feature type="signal peptide" evidence="2">
    <location>
        <begin position="1"/>
        <end position="29"/>
    </location>
</feature>
<evidence type="ECO:0000313" key="5">
    <source>
        <dbReference type="Proteomes" id="UP001064933"/>
    </source>
</evidence>
<feature type="compositionally biased region" description="Polar residues" evidence="1">
    <location>
        <begin position="224"/>
        <end position="235"/>
    </location>
</feature>
<proteinExistence type="predicted"/>
<feature type="chain" id="PRO_5046486811" evidence="2">
    <location>
        <begin position="30"/>
        <end position="235"/>
    </location>
</feature>
<dbReference type="GO" id="GO:0016853">
    <property type="term" value="F:isomerase activity"/>
    <property type="evidence" value="ECO:0007669"/>
    <property type="project" value="UniProtKB-KW"/>
</dbReference>
<organism evidence="4 5">
    <name type="scientific">Roseateles amylovorans</name>
    <dbReference type="NCBI Taxonomy" id="2978473"/>
    <lineage>
        <taxon>Bacteria</taxon>
        <taxon>Pseudomonadati</taxon>
        <taxon>Pseudomonadota</taxon>
        <taxon>Betaproteobacteria</taxon>
        <taxon>Burkholderiales</taxon>
        <taxon>Sphaerotilaceae</taxon>
        <taxon>Roseateles</taxon>
    </lineage>
</organism>
<dbReference type="EMBL" id="CP104562">
    <property type="protein sequence ID" value="UXH78894.1"/>
    <property type="molecule type" value="Genomic_DNA"/>
</dbReference>
<dbReference type="Proteomes" id="UP001064933">
    <property type="component" value="Chromosome"/>
</dbReference>
<keyword evidence="4" id="KW-0413">Isomerase</keyword>
<dbReference type="InterPro" id="IPR036298">
    <property type="entry name" value="Chalcone_isomerase_sf"/>
</dbReference>
<dbReference type="Pfam" id="PF16036">
    <property type="entry name" value="Chalcone_3"/>
    <property type="match status" value="1"/>
</dbReference>
<evidence type="ECO:0000313" key="4">
    <source>
        <dbReference type="EMBL" id="UXH78894.1"/>
    </source>
</evidence>
<feature type="domain" description="Chalcone isomerase" evidence="3">
    <location>
        <begin position="52"/>
        <end position="219"/>
    </location>
</feature>
<keyword evidence="5" id="KW-1185">Reference proteome</keyword>
<feature type="region of interest" description="Disordered" evidence="1">
    <location>
        <begin position="29"/>
        <end position="48"/>
    </location>
</feature>
<feature type="compositionally biased region" description="Low complexity" evidence="1">
    <location>
        <begin position="29"/>
        <end position="45"/>
    </location>
</feature>
<evidence type="ECO:0000259" key="3">
    <source>
        <dbReference type="Pfam" id="PF16036"/>
    </source>
</evidence>
<gene>
    <name evidence="4" type="ORF">N4261_02830</name>
</gene>
<dbReference type="RefSeq" id="WP_261758725.1">
    <property type="nucleotide sequence ID" value="NZ_CP104562.2"/>
</dbReference>
<feature type="region of interest" description="Disordered" evidence="1">
    <location>
        <begin position="215"/>
        <end position="235"/>
    </location>
</feature>